<dbReference type="InterPro" id="IPR000847">
    <property type="entry name" value="LysR_HTH_N"/>
</dbReference>
<dbReference type="EMBL" id="JANFLP010000018">
    <property type="protein sequence ID" value="MCQ1951474.1"/>
    <property type="molecule type" value="Genomic_DNA"/>
</dbReference>
<keyword evidence="3" id="KW-0238">DNA-binding</keyword>
<evidence type="ECO:0000259" key="5">
    <source>
        <dbReference type="PROSITE" id="PS50931"/>
    </source>
</evidence>
<dbReference type="Proteomes" id="UP001206924">
    <property type="component" value="Unassembled WGS sequence"/>
</dbReference>
<proteinExistence type="inferred from homology"/>
<keyword evidence="7" id="KW-1185">Reference proteome</keyword>
<name>A0ABT1NY84_9MICC</name>
<dbReference type="Gene3D" id="3.40.190.10">
    <property type="entry name" value="Periplasmic binding protein-like II"/>
    <property type="match status" value="2"/>
</dbReference>
<reference evidence="6 7" key="1">
    <citation type="submission" date="2022-07" db="EMBL/GenBank/DDBJ databases">
        <title>Novel species in genus Arthrobacter.</title>
        <authorList>
            <person name="Liu Y."/>
        </authorList>
    </citation>
    <scope>NUCLEOTIDE SEQUENCE [LARGE SCALE GENOMIC DNA]</scope>
    <source>
        <strain evidence="7">zg-Y859</strain>
    </source>
</reference>
<dbReference type="RefSeq" id="WP_255866503.1">
    <property type="nucleotide sequence ID" value="NZ_CP104263.1"/>
</dbReference>
<evidence type="ECO:0000256" key="4">
    <source>
        <dbReference type="ARBA" id="ARBA00023163"/>
    </source>
</evidence>
<organism evidence="6 7">
    <name type="scientific">Arthrobacter jinronghuae</name>
    <dbReference type="NCBI Taxonomy" id="2964609"/>
    <lineage>
        <taxon>Bacteria</taxon>
        <taxon>Bacillati</taxon>
        <taxon>Actinomycetota</taxon>
        <taxon>Actinomycetes</taxon>
        <taxon>Micrococcales</taxon>
        <taxon>Micrococcaceae</taxon>
        <taxon>Arthrobacter</taxon>
    </lineage>
</organism>
<dbReference type="Pfam" id="PF00126">
    <property type="entry name" value="HTH_1"/>
    <property type="match status" value="1"/>
</dbReference>
<comment type="similarity">
    <text evidence="1">Belongs to the LysR transcriptional regulatory family.</text>
</comment>
<protein>
    <submittedName>
        <fullName evidence="6">LysR family transcriptional regulator</fullName>
    </submittedName>
</protein>
<evidence type="ECO:0000313" key="7">
    <source>
        <dbReference type="Proteomes" id="UP001206924"/>
    </source>
</evidence>
<dbReference type="SUPFAM" id="SSF46785">
    <property type="entry name" value="Winged helix' DNA-binding domain"/>
    <property type="match status" value="1"/>
</dbReference>
<feature type="domain" description="HTH lysR-type" evidence="5">
    <location>
        <begin position="1"/>
        <end position="58"/>
    </location>
</feature>
<dbReference type="InterPro" id="IPR036390">
    <property type="entry name" value="WH_DNA-bd_sf"/>
</dbReference>
<comment type="caution">
    <text evidence="6">The sequence shown here is derived from an EMBL/GenBank/DDBJ whole genome shotgun (WGS) entry which is preliminary data.</text>
</comment>
<dbReference type="PROSITE" id="PS50931">
    <property type="entry name" value="HTH_LYSR"/>
    <property type="match status" value="1"/>
</dbReference>
<dbReference type="Gene3D" id="1.10.10.10">
    <property type="entry name" value="Winged helix-like DNA-binding domain superfamily/Winged helix DNA-binding domain"/>
    <property type="match status" value="1"/>
</dbReference>
<dbReference type="InterPro" id="IPR036388">
    <property type="entry name" value="WH-like_DNA-bd_sf"/>
</dbReference>
<dbReference type="SUPFAM" id="SSF53850">
    <property type="entry name" value="Periplasmic binding protein-like II"/>
    <property type="match status" value="1"/>
</dbReference>
<evidence type="ECO:0000256" key="2">
    <source>
        <dbReference type="ARBA" id="ARBA00023015"/>
    </source>
</evidence>
<evidence type="ECO:0000256" key="1">
    <source>
        <dbReference type="ARBA" id="ARBA00009437"/>
    </source>
</evidence>
<dbReference type="PANTHER" id="PTHR30419">
    <property type="entry name" value="HTH-TYPE TRANSCRIPTIONAL REGULATOR YBHD"/>
    <property type="match status" value="1"/>
</dbReference>
<accession>A0ABT1NY84</accession>
<dbReference type="InterPro" id="IPR050950">
    <property type="entry name" value="HTH-type_LysR_regulators"/>
</dbReference>
<dbReference type="InterPro" id="IPR005119">
    <property type="entry name" value="LysR_subst-bd"/>
</dbReference>
<evidence type="ECO:0000313" key="6">
    <source>
        <dbReference type="EMBL" id="MCQ1951474.1"/>
    </source>
</evidence>
<dbReference type="PANTHER" id="PTHR30419:SF30">
    <property type="entry name" value="LYSR FAMILY TRANSCRIPTIONAL REGULATOR"/>
    <property type="match status" value="1"/>
</dbReference>
<dbReference type="Pfam" id="PF03466">
    <property type="entry name" value="LysR_substrate"/>
    <property type="match status" value="1"/>
</dbReference>
<evidence type="ECO:0000256" key="3">
    <source>
        <dbReference type="ARBA" id="ARBA00023125"/>
    </source>
</evidence>
<keyword evidence="2" id="KW-0805">Transcription regulation</keyword>
<keyword evidence="4" id="KW-0804">Transcription</keyword>
<sequence>MDLHQLRLLRELGERGSLAAVARALHVSPSAVSQQLTALQRRVEVPLTERRGRNLVLTGAGQALARAAVDISVAMRSAEQAVSHYLQDPRATVSLCAFNSAGLTYFGPLLQALSDEGSPRLICSDRDVGQEEFPSLTADYDLVIAHRLEHSTPWPETITVLPLVREPLDVAMSEQHRLANASSVSIADLIDEEWVSVQDGFPLMPALQAIAVHAGQPLNVTHRINEFFIAAAIVSAGPAIALMPRHTASPPPGSGIVLKPIRDLPLARRVDVLCRPEALHRTAVQQVVTALQRNTSSAQPSVLAADVRCGMGQRDASR</sequence>
<gene>
    <name evidence="6" type="ORF">NNX28_16250</name>
</gene>